<evidence type="ECO:0000313" key="6">
    <source>
        <dbReference type="EMBL" id="CAB5035335.1"/>
    </source>
</evidence>
<dbReference type="Gene3D" id="3.40.50.1820">
    <property type="entry name" value="alpha/beta hydrolase"/>
    <property type="match status" value="1"/>
</dbReference>
<reference evidence="5" key="1">
    <citation type="submission" date="2020-05" db="EMBL/GenBank/DDBJ databases">
        <authorList>
            <person name="Chiriac C."/>
            <person name="Salcher M."/>
            <person name="Ghai R."/>
            <person name="Kavagutti S V."/>
        </authorList>
    </citation>
    <scope>NUCLEOTIDE SEQUENCE</scope>
</reference>
<dbReference type="EMBL" id="CAFBMC010000007">
    <property type="protein sequence ID" value="CAB4889527.1"/>
    <property type="molecule type" value="Genomic_DNA"/>
</dbReference>
<protein>
    <submittedName>
        <fullName evidence="5">Unannotated protein</fullName>
    </submittedName>
</protein>
<dbReference type="AlphaFoldDB" id="A0A6J7F1P3"/>
<evidence type="ECO:0000313" key="5">
    <source>
        <dbReference type="EMBL" id="CAB4889527.1"/>
    </source>
</evidence>
<keyword evidence="3" id="KW-0378">Hydrolase</keyword>
<proteinExistence type="inferred from homology"/>
<name>A0A6J7F1P3_9ZZZZ</name>
<dbReference type="InterPro" id="IPR013595">
    <property type="entry name" value="Pept_S33_TAP-like_C"/>
</dbReference>
<dbReference type="PANTHER" id="PTHR43248:SF29">
    <property type="entry name" value="TRIPEPTIDYL AMINOPEPTIDASE"/>
    <property type="match status" value="1"/>
</dbReference>
<evidence type="ECO:0000256" key="3">
    <source>
        <dbReference type="ARBA" id="ARBA00022801"/>
    </source>
</evidence>
<dbReference type="PANTHER" id="PTHR43248">
    <property type="entry name" value="2-SUCCINYL-6-HYDROXY-2,4-CYCLOHEXADIENE-1-CARBOXYLATE SYNTHASE"/>
    <property type="match status" value="1"/>
</dbReference>
<dbReference type="Pfam" id="PF08386">
    <property type="entry name" value="Abhydrolase_4"/>
    <property type="match status" value="1"/>
</dbReference>
<dbReference type="GO" id="GO:0016787">
    <property type="term" value="F:hydrolase activity"/>
    <property type="evidence" value="ECO:0007669"/>
    <property type="project" value="UniProtKB-KW"/>
</dbReference>
<comment type="similarity">
    <text evidence="1">Belongs to the peptidase S33 family.</text>
</comment>
<evidence type="ECO:0000256" key="1">
    <source>
        <dbReference type="ARBA" id="ARBA00010088"/>
    </source>
</evidence>
<dbReference type="EMBL" id="CAFBPZ010000010">
    <property type="protein sequence ID" value="CAB5035335.1"/>
    <property type="molecule type" value="Genomic_DNA"/>
</dbReference>
<keyword evidence="2" id="KW-0732">Signal</keyword>
<evidence type="ECO:0000256" key="2">
    <source>
        <dbReference type="ARBA" id="ARBA00022729"/>
    </source>
</evidence>
<gene>
    <name evidence="5" type="ORF">UFOPK3495_00237</name>
    <name evidence="6" type="ORF">UFOPK4237_00295</name>
</gene>
<accession>A0A6J7F1P3</accession>
<evidence type="ECO:0000259" key="4">
    <source>
        <dbReference type="Pfam" id="PF08386"/>
    </source>
</evidence>
<dbReference type="InterPro" id="IPR051601">
    <property type="entry name" value="Serine_prot/Carboxylest_S33"/>
</dbReference>
<dbReference type="InterPro" id="IPR029058">
    <property type="entry name" value="AB_hydrolase_fold"/>
</dbReference>
<organism evidence="5">
    <name type="scientific">freshwater metagenome</name>
    <dbReference type="NCBI Taxonomy" id="449393"/>
    <lineage>
        <taxon>unclassified sequences</taxon>
        <taxon>metagenomes</taxon>
        <taxon>ecological metagenomes</taxon>
    </lineage>
</organism>
<feature type="domain" description="Peptidase S33 tripeptidyl aminopeptidase-like C-terminal" evidence="4">
    <location>
        <begin position="338"/>
        <end position="437"/>
    </location>
</feature>
<sequence length="439" mass="46294">MDYTNLDLGDISIAVSRTVHTGPNFQGSIVVNPGGPGSPGLEFASYVAKEIAPTVAKDFDFIGFDPRGVGKSAAVTCMTSKQTAQWLSMDSTPDTPAETAALMKSAGKISQGCLKYSPRMASKVGTPFATQDLDLLRSALHEDKLNWLGFSYGTTLGASYIQAFPNRVGRFVLDGAVDPALNGMQLSFGQSQGFQKAFQNYAQKCLQQGPCPLGSTRTAITARVNSLLARLDTRPLRTKDGTPLTQSLGTSAIFTAMYSTDMWELLTSALTSAYQGDGTGLLELSWMGSDQTGPATFGSNMQSAYYAIDCWDLPATPAAASLASAAQKWAKNAPIPEMAKSMSWSNAPCSRWFAHDTNPPTAATSSTAAPILIIGTRFDPATPYAWARALNAQLATSTLLTYGGNGHTAFGGGSTCIDSSVNSYLLTGLMPQPGKSCPA</sequence>
<dbReference type="SUPFAM" id="SSF53474">
    <property type="entry name" value="alpha/beta-Hydrolases"/>
    <property type="match status" value="1"/>
</dbReference>